<proteinExistence type="predicted"/>
<dbReference type="Pfam" id="PF00961">
    <property type="entry name" value="LAGLIDADG_1"/>
    <property type="match status" value="1"/>
</dbReference>
<accession>A0A481YU59</accession>
<dbReference type="Gene3D" id="3.10.28.10">
    <property type="entry name" value="Homing endonucleases"/>
    <property type="match status" value="1"/>
</dbReference>
<organism evidence="2">
    <name type="scientific">Marseillevirus LCMAC101</name>
    <dbReference type="NCBI Taxonomy" id="2506602"/>
    <lineage>
        <taxon>Viruses</taxon>
        <taxon>Varidnaviria</taxon>
        <taxon>Bamfordvirae</taxon>
        <taxon>Nucleocytoviricota</taxon>
        <taxon>Megaviricetes</taxon>
        <taxon>Pimascovirales</taxon>
        <taxon>Pimascovirales incertae sedis</taxon>
        <taxon>Marseilleviridae</taxon>
    </lineage>
</organism>
<dbReference type="InterPro" id="IPR004042">
    <property type="entry name" value="Intein_endonuc_central"/>
</dbReference>
<dbReference type="PRINTS" id="PR00379">
    <property type="entry name" value="INTEIN"/>
</dbReference>
<dbReference type="PROSITE" id="PS50819">
    <property type="entry name" value="INTEIN_ENDONUCLEASE"/>
    <property type="match status" value="1"/>
</dbReference>
<evidence type="ECO:0000313" key="2">
    <source>
        <dbReference type="EMBL" id="QBK86064.1"/>
    </source>
</evidence>
<gene>
    <name evidence="2" type="ORF">LCMAC101_06590</name>
</gene>
<reference evidence="2" key="1">
    <citation type="journal article" date="2019" name="MBio">
        <title>Virus Genomes from Deep Sea Sediments Expand the Ocean Megavirome and Support Independent Origins of Viral Gigantism.</title>
        <authorList>
            <person name="Backstrom D."/>
            <person name="Yutin N."/>
            <person name="Jorgensen S.L."/>
            <person name="Dharamshi J."/>
            <person name="Homa F."/>
            <person name="Zaremba-Niedwiedzka K."/>
            <person name="Spang A."/>
            <person name="Wolf Y.I."/>
            <person name="Koonin E.V."/>
            <person name="Ettema T.J."/>
        </authorList>
    </citation>
    <scope>NUCLEOTIDE SEQUENCE</scope>
</reference>
<dbReference type="InterPro" id="IPR004860">
    <property type="entry name" value="LAGLIDADG_dom"/>
</dbReference>
<dbReference type="GO" id="GO:0004519">
    <property type="term" value="F:endonuclease activity"/>
    <property type="evidence" value="ECO:0007669"/>
    <property type="project" value="InterPro"/>
</dbReference>
<evidence type="ECO:0000259" key="1">
    <source>
        <dbReference type="PROSITE" id="PS50819"/>
    </source>
</evidence>
<sequence length="271" mass="31308">MKRAKYHRYIPEDIDRIRGGEYTTSELIDKFGYSTRSISHYKKNDKPPVVKKGMPPKPKNPINTLFFSEWSHDMAHLLGFILGDGCIVMSKTKKGDVPSRICIGLHQQDRQFLLHIKDIVNSSVGVRDKNYHGKLMSHFDINSVKMTTDVYNLGIGPNKSLTQEFPKIPGNYQNAFILGILESDGCIWDAKDGIGISFTGTESVCRRIQEILNKGGNLRKRTENNTWGLSYHGNYKCRKILSWIYEDSRQEFRMERKYDKYTKLVEKYAQL</sequence>
<dbReference type="InterPro" id="IPR027434">
    <property type="entry name" value="Homing_endonucl"/>
</dbReference>
<protein>
    <submittedName>
        <fullName evidence="2">Intein splicing domain protein</fullName>
    </submittedName>
</protein>
<dbReference type="EMBL" id="MK500329">
    <property type="protein sequence ID" value="QBK86064.1"/>
    <property type="molecule type" value="Genomic_DNA"/>
</dbReference>
<feature type="domain" description="DOD-type homing endonuclease" evidence="1">
    <location>
        <begin position="77"/>
        <end position="217"/>
    </location>
</feature>
<name>A0A481YU59_9VIRU</name>
<dbReference type="InterPro" id="IPR006142">
    <property type="entry name" value="INTEIN"/>
</dbReference>
<dbReference type="GO" id="GO:0016539">
    <property type="term" value="P:intein-mediated protein splicing"/>
    <property type="evidence" value="ECO:0007669"/>
    <property type="project" value="InterPro"/>
</dbReference>
<dbReference type="SUPFAM" id="SSF55608">
    <property type="entry name" value="Homing endonucleases"/>
    <property type="match status" value="2"/>
</dbReference>